<evidence type="ECO:0000313" key="2">
    <source>
        <dbReference type="EMBL" id="KAK4310882.1"/>
    </source>
</evidence>
<organism evidence="2 3">
    <name type="scientific">Petrolisthes manimaculis</name>
    <dbReference type="NCBI Taxonomy" id="1843537"/>
    <lineage>
        <taxon>Eukaryota</taxon>
        <taxon>Metazoa</taxon>
        <taxon>Ecdysozoa</taxon>
        <taxon>Arthropoda</taxon>
        <taxon>Crustacea</taxon>
        <taxon>Multicrustacea</taxon>
        <taxon>Malacostraca</taxon>
        <taxon>Eumalacostraca</taxon>
        <taxon>Eucarida</taxon>
        <taxon>Decapoda</taxon>
        <taxon>Pleocyemata</taxon>
        <taxon>Anomura</taxon>
        <taxon>Galatheoidea</taxon>
        <taxon>Porcellanidae</taxon>
        <taxon>Petrolisthes</taxon>
    </lineage>
</organism>
<evidence type="ECO:0000313" key="3">
    <source>
        <dbReference type="Proteomes" id="UP001292094"/>
    </source>
</evidence>
<keyword evidence="3" id="KW-1185">Reference proteome</keyword>
<evidence type="ECO:0000256" key="1">
    <source>
        <dbReference type="SAM" id="MobiDB-lite"/>
    </source>
</evidence>
<gene>
    <name evidence="2" type="ORF">Pmani_017593</name>
</gene>
<comment type="caution">
    <text evidence="2">The sequence shown here is derived from an EMBL/GenBank/DDBJ whole genome shotgun (WGS) entry which is preliminary data.</text>
</comment>
<name>A0AAE1PPT1_9EUCA</name>
<proteinExistence type="predicted"/>
<dbReference type="Proteomes" id="UP001292094">
    <property type="component" value="Unassembled WGS sequence"/>
</dbReference>
<protein>
    <submittedName>
        <fullName evidence="2">Uncharacterized protein</fullName>
    </submittedName>
</protein>
<reference evidence="2" key="1">
    <citation type="submission" date="2023-11" db="EMBL/GenBank/DDBJ databases">
        <title>Genome assemblies of two species of porcelain crab, Petrolisthes cinctipes and Petrolisthes manimaculis (Anomura: Porcellanidae).</title>
        <authorList>
            <person name="Angst P."/>
        </authorList>
    </citation>
    <scope>NUCLEOTIDE SEQUENCE</scope>
    <source>
        <strain evidence="2">PB745_02</strain>
        <tissue evidence="2">Gill</tissue>
    </source>
</reference>
<feature type="region of interest" description="Disordered" evidence="1">
    <location>
        <begin position="83"/>
        <end position="108"/>
    </location>
</feature>
<dbReference type="EMBL" id="JAWZYT010001587">
    <property type="protein sequence ID" value="KAK4310882.1"/>
    <property type="molecule type" value="Genomic_DNA"/>
</dbReference>
<sequence>MTAIRPLRVKDSWEKVNRKCLNGVWKNVCPQFVHDFTGFDIASTVSKSYRECLAKAIEAGFDDLEKNDIDELLDSHTVELTNEELLENEKEQEAKSQSTSETPESRKN</sequence>
<dbReference type="AlphaFoldDB" id="A0AAE1PPT1"/>
<accession>A0AAE1PPT1</accession>